<sequence length="227" mass="24886">METDAMMHEAMVSIAETNHAKSGRVSFEEDTQAGHDSKERKLVFECLTQTDTRLKFGEKDVGTFAAAVGSSPNGVLDFFPLSDKTQTKIQIPIDLAKKAVKEYNTMVYDALASFLPMGMSDHAPAIITLGGGKQGDTNDLMKEPVIELGSSSTRCTRSTTRSKEVKEETQRTIAQTETHKLSSGMSKVKNEGTSVHGSQPDKKIEGEETDEMEEKKGKEPRATPRIQ</sequence>
<accession>A0ACB8Z1Z3</accession>
<reference evidence="1 2" key="2">
    <citation type="journal article" date="2022" name="Mol. Ecol. Resour.">
        <title>The genomes of chicory, endive, great burdock and yacon provide insights into Asteraceae paleo-polyploidization history and plant inulin production.</title>
        <authorList>
            <person name="Fan W."/>
            <person name="Wang S."/>
            <person name="Wang H."/>
            <person name="Wang A."/>
            <person name="Jiang F."/>
            <person name="Liu H."/>
            <person name="Zhao H."/>
            <person name="Xu D."/>
            <person name="Zhang Y."/>
        </authorList>
    </citation>
    <scope>NUCLEOTIDE SEQUENCE [LARGE SCALE GENOMIC DNA]</scope>
    <source>
        <strain evidence="2">cv. Niubang</strain>
    </source>
</reference>
<dbReference type="EMBL" id="CM042057">
    <property type="protein sequence ID" value="KAI3691979.1"/>
    <property type="molecule type" value="Genomic_DNA"/>
</dbReference>
<name>A0ACB8Z1Z3_ARCLA</name>
<gene>
    <name evidence="1" type="ORF">L6452_31783</name>
</gene>
<organism evidence="1 2">
    <name type="scientific">Arctium lappa</name>
    <name type="common">Greater burdock</name>
    <name type="synonym">Lappa major</name>
    <dbReference type="NCBI Taxonomy" id="4217"/>
    <lineage>
        <taxon>Eukaryota</taxon>
        <taxon>Viridiplantae</taxon>
        <taxon>Streptophyta</taxon>
        <taxon>Embryophyta</taxon>
        <taxon>Tracheophyta</taxon>
        <taxon>Spermatophyta</taxon>
        <taxon>Magnoliopsida</taxon>
        <taxon>eudicotyledons</taxon>
        <taxon>Gunneridae</taxon>
        <taxon>Pentapetalae</taxon>
        <taxon>asterids</taxon>
        <taxon>campanulids</taxon>
        <taxon>Asterales</taxon>
        <taxon>Asteraceae</taxon>
        <taxon>Carduoideae</taxon>
        <taxon>Cardueae</taxon>
        <taxon>Arctiinae</taxon>
        <taxon>Arctium</taxon>
    </lineage>
</organism>
<comment type="caution">
    <text evidence="1">The sequence shown here is derived from an EMBL/GenBank/DDBJ whole genome shotgun (WGS) entry which is preliminary data.</text>
</comment>
<reference evidence="2" key="1">
    <citation type="journal article" date="2022" name="Mol. Ecol. Resour.">
        <title>The genomes of chicory, endive, great burdock and yacon provide insights into Asteraceae palaeo-polyploidization history and plant inulin production.</title>
        <authorList>
            <person name="Fan W."/>
            <person name="Wang S."/>
            <person name="Wang H."/>
            <person name="Wang A."/>
            <person name="Jiang F."/>
            <person name="Liu H."/>
            <person name="Zhao H."/>
            <person name="Xu D."/>
            <person name="Zhang Y."/>
        </authorList>
    </citation>
    <scope>NUCLEOTIDE SEQUENCE [LARGE SCALE GENOMIC DNA]</scope>
    <source>
        <strain evidence="2">cv. Niubang</strain>
    </source>
</reference>
<proteinExistence type="predicted"/>
<protein>
    <submittedName>
        <fullName evidence="1">Uncharacterized protein</fullName>
    </submittedName>
</protein>
<keyword evidence="2" id="KW-1185">Reference proteome</keyword>
<evidence type="ECO:0000313" key="2">
    <source>
        <dbReference type="Proteomes" id="UP001055879"/>
    </source>
</evidence>
<evidence type="ECO:0000313" key="1">
    <source>
        <dbReference type="EMBL" id="KAI3691979.1"/>
    </source>
</evidence>
<dbReference type="Proteomes" id="UP001055879">
    <property type="component" value="Linkage Group LG11"/>
</dbReference>